<feature type="transmembrane region" description="Helical" evidence="1">
    <location>
        <begin position="302"/>
        <end position="321"/>
    </location>
</feature>
<gene>
    <name evidence="3" type="ORF">FD15_GL002242</name>
</gene>
<dbReference type="PATRIC" id="fig|1423806.3.peg.2290"/>
<dbReference type="Proteomes" id="UP000050961">
    <property type="component" value="Unassembled WGS sequence"/>
</dbReference>
<feature type="transmembrane region" description="Helical" evidence="1">
    <location>
        <begin position="256"/>
        <end position="278"/>
    </location>
</feature>
<dbReference type="RefSeq" id="WP_056967474.1">
    <property type="nucleotide sequence ID" value="NZ_AYZF01000017.1"/>
</dbReference>
<dbReference type="STRING" id="1423806.FD15_GL002242"/>
<dbReference type="GO" id="GO:0008081">
    <property type="term" value="F:phosphoric diester hydrolase activity"/>
    <property type="evidence" value="ECO:0007669"/>
    <property type="project" value="InterPro"/>
</dbReference>
<dbReference type="PANTHER" id="PTHR46211:SF8">
    <property type="entry name" value="PHOSPHODIESTERASE"/>
    <property type="match status" value="1"/>
</dbReference>
<evidence type="ECO:0000313" key="3">
    <source>
        <dbReference type="EMBL" id="KRN05678.1"/>
    </source>
</evidence>
<evidence type="ECO:0000259" key="2">
    <source>
        <dbReference type="PROSITE" id="PS51704"/>
    </source>
</evidence>
<sequence length="588" mass="67897">MNLGRKGGNKGRKTYLSNILVANMFILFIVIPALVVCGNWLFDADEYSYFMSQFSYLTLAGGTLFIVLLLYAAYFEYTFLLLSSYSYTEQKNFSTYAMLRHSFKEATAVFSTKIFFFLFYFLLILPFSGTGYTSELLSKIKIPIFILDYIFKERRIFVTLLVLLYTILIYLGVRLLFALPLMILQQLPLKQAIQQSLSLSKKHFWRLVASFVTLFLTALAFNVLLYSVLLTVQWGIEQVWSGLALYSATLLSTIAWFVRLTTSAIVISGSMQIILLFLKREQQLKLKGKDLKLVQAVHQRKYRMLETLLLSGFIILLVIRIQTNYKLMRQPNRNEPLVIAHRGVDGDNALQNSISALKKTHQSAKPYYTEMDIQETKDHRFVVSHDSDLKKLTGKKLVAQKLTLKQATRLTAREGNHTAKLVSFDKYLDIAHKIHQPLIVEIKVSKYDSKNMLDVFVNKYGEKLLHHHDAVHSLDYRTVYELKRRMPQLKVGYILPFNVLGVPKSAANFYSVEYSTLNDDFIRDAQRQHKGVYTWTVNRSLSMYGDLSMGVNGIITDNGAKLNKIIEKYHSKRTYTYRLLALMLHSYR</sequence>
<accession>A0A0R2DNM3</accession>
<dbReference type="GO" id="GO:0006629">
    <property type="term" value="P:lipid metabolic process"/>
    <property type="evidence" value="ECO:0007669"/>
    <property type="project" value="InterPro"/>
</dbReference>
<name>A0A0R2DNM3_9LACO</name>
<dbReference type="PANTHER" id="PTHR46211">
    <property type="entry name" value="GLYCEROPHOSPHORYL DIESTER PHOSPHODIESTERASE"/>
    <property type="match status" value="1"/>
</dbReference>
<keyword evidence="1" id="KW-1133">Transmembrane helix</keyword>
<dbReference type="InterPro" id="IPR018476">
    <property type="entry name" value="GlyceroP-diester-Pdiesterase_M"/>
</dbReference>
<evidence type="ECO:0000256" key="1">
    <source>
        <dbReference type="SAM" id="Phobius"/>
    </source>
</evidence>
<dbReference type="AlphaFoldDB" id="A0A0R2DNM3"/>
<protein>
    <submittedName>
        <fullName evidence="3">Glycerophosphoryl diester phosphodiesterase</fullName>
    </submittedName>
</protein>
<dbReference type="InterPro" id="IPR030395">
    <property type="entry name" value="GP_PDE_dom"/>
</dbReference>
<comment type="caution">
    <text evidence="3">The sequence shown here is derived from an EMBL/GenBank/DDBJ whole genome shotgun (WGS) entry which is preliminary data.</text>
</comment>
<dbReference type="eggNOG" id="COG4781">
    <property type="taxonomic scope" value="Bacteria"/>
</dbReference>
<feature type="transmembrane region" description="Helical" evidence="1">
    <location>
        <begin position="54"/>
        <end position="85"/>
    </location>
</feature>
<keyword evidence="1" id="KW-0472">Membrane</keyword>
<reference evidence="3 4" key="1">
    <citation type="journal article" date="2015" name="Genome Announc.">
        <title>Expanding the biotechnology potential of lactobacilli through comparative genomics of 213 strains and associated genera.</title>
        <authorList>
            <person name="Sun Z."/>
            <person name="Harris H.M."/>
            <person name="McCann A."/>
            <person name="Guo C."/>
            <person name="Argimon S."/>
            <person name="Zhang W."/>
            <person name="Yang X."/>
            <person name="Jeffery I.B."/>
            <person name="Cooney J.C."/>
            <person name="Kagawa T.F."/>
            <person name="Liu W."/>
            <person name="Song Y."/>
            <person name="Salvetti E."/>
            <person name="Wrobel A."/>
            <person name="Rasinkangas P."/>
            <person name="Parkhill J."/>
            <person name="Rea M.C."/>
            <person name="O'Sullivan O."/>
            <person name="Ritari J."/>
            <person name="Douillard F.P."/>
            <person name="Paul Ross R."/>
            <person name="Yang R."/>
            <person name="Briner A.E."/>
            <person name="Felis G.E."/>
            <person name="de Vos W.M."/>
            <person name="Barrangou R."/>
            <person name="Klaenhammer T.R."/>
            <person name="Caufield P.W."/>
            <person name="Cui Y."/>
            <person name="Zhang H."/>
            <person name="O'Toole P.W."/>
        </authorList>
    </citation>
    <scope>NUCLEOTIDE SEQUENCE [LARGE SCALE GENOMIC DNA]</scope>
    <source>
        <strain evidence="3 4">DSM 21376</strain>
    </source>
</reference>
<dbReference type="eggNOG" id="COG0584">
    <property type="taxonomic scope" value="Bacteria"/>
</dbReference>
<dbReference type="InterPro" id="IPR017946">
    <property type="entry name" value="PLC-like_Pdiesterase_TIM-brl"/>
</dbReference>
<feature type="transmembrane region" description="Helical" evidence="1">
    <location>
        <begin position="106"/>
        <end position="127"/>
    </location>
</feature>
<proteinExistence type="predicted"/>
<dbReference type="EMBL" id="AYZF01000017">
    <property type="protein sequence ID" value="KRN05678.1"/>
    <property type="molecule type" value="Genomic_DNA"/>
</dbReference>
<feature type="transmembrane region" description="Helical" evidence="1">
    <location>
        <begin position="204"/>
        <end position="236"/>
    </location>
</feature>
<dbReference type="Gene3D" id="3.20.20.190">
    <property type="entry name" value="Phosphatidylinositol (PI) phosphodiesterase"/>
    <property type="match status" value="1"/>
</dbReference>
<dbReference type="CDD" id="cd08579">
    <property type="entry name" value="GDPD_memb_like"/>
    <property type="match status" value="1"/>
</dbReference>
<dbReference type="SUPFAM" id="SSF51695">
    <property type="entry name" value="PLC-like phosphodiesterases"/>
    <property type="match status" value="1"/>
</dbReference>
<dbReference type="Pfam" id="PF03009">
    <property type="entry name" value="GDPD"/>
    <property type="match status" value="1"/>
</dbReference>
<feature type="domain" description="GP-PDE" evidence="2">
    <location>
        <begin position="336"/>
        <end position="566"/>
    </location>
</feature>
<keyword evidence="4" id="KW-1185">Reference proteome</keyword>
<feature type="transmembrane region" description="Helical" evidence="1">
    <location>
        <begin position="156"/>
        <end position="183"/>
    </location>
</feature>
<feature type="transmembrane region" description="Helical" evidence="1">
    <location>
        <begin position="20"/>
        <end position="42"/>
    </location>
</feature>
<dbReference type="Pfam" id="PF10110">
    <property type="entry name" value="GPDPase_memb"/>
    <property type="match status" value="1"/>
</dbReference>
<organism evidence="3 4">
    <name type="scientific">Liquorilactobacillus sucicola DSM 21376 = JCM 15457</name>
    <dbReference type="NCBI Taxonomy" id="1423806"/>
    <lineage>
        <taxon>Bacteria</taxon>
        <taxon>Bacillati</taxon>
        <taxon>Bacillota</taxon>
        <taxon>Bacilli</taxon>
        <taxon>Lactobacillales</taxon>
        <taxon>Lactobacillaceae</taxon>
        <taxon>Liquorilactobacillus</taxon>
    </lineage>
</organism>
<dbReference type="PROSITE" id="PS51704">
    <property type="entry name" value="GP_PDE"/>
    <property type="match status" value="1"/>
</dbReference>
<evidence type="ECO:0000313" key="4">
    <source>
        <dbReference type="Proteomes" id="UP000050961"/>
    </source>
</evidence>
<keyword evidence="1" id="KW-0812">Transmembrane</keyword>